<reference evidence="11" key="1">
    <citation type="submission" date="2016-04" db="EMBL/GenBank/DDBJ databases">
        <authorList>
            <person name="Nguyen H.D."/>
            <person name="Samba Siva P."/>
            <person name="Cullis J."/>
            <person name="Levesque C.A."/>
            <person name="Hambleton S."/>
        </authorList>
    </citation>
    <scope>NUCLEOTIDE SEQUENCE</scope>
    <source>
        <strain evidence="11">DAOMC 236422</strain>
    </source>
</reference>
<evidence type="ECO:0000256" key="6">
    <source>
        <dbReference type="ARBA" id="ARBA00047561"/>
    </source>
</evidence>
<comment type="caution">
    <text evidence="11">The sequence shown here is derived from an EMBL/GenBank/DDBJ whole genome shotgun (WGS) entry which is preliminary data.</text>
</comment>
<feature type="domain" description="Siroheme synthase central" evidence="10">
    <location>
        <begin position="196"/>
        <end position="222"/>
    </location>
</feature>
<dbReference type="InterPro" id="IPR028161">
    <property type="entry name" value="Met8-like"/>
</dbReference>
<dbReference type="Gene3D" id="1.10.3280.10">
    <property type="entry name" value="Siroheme synthase, domain 3"/>
    <property type="match status" value="1"/>
</dbReference>
<dbReference type="Gene3D" id="3.30.160.110">
    <property type="entry name" value="Siroheme synthase, domain 2"/>
    <property type="match status" value="1"/>
</dbReference>
<dbReference type="EMBL" id="LWDG02000268">
    <property type="protein sequence ID" value="KAE8267012.1"/>
    <property type="molecule type" value="Genomic_DNA"/>
</dbReference>
<dbReference type="InterPro" id="IPR028281">
    <property type="entry name" value="Sirohaem_synthase_central"/>
</dbReference>
<evidence type="ECO:0000256" key="8">
    <source>
        <dbReference type="SAM" id="Phobius"/>
    </source>
</evidence>
<sequence>MSSAQNSSVSAASPSPPSAEAASAVAPTDVSSSASVPFSDAYPAIVPGGYLCLAWVMKGKRVLIVGGGPVAAGRLVNVKDADAHVTVICPSSGLNGEMKYRLARGEIDTYHDRLFGGEQELDLDLEGENEDETDKSTTAQAGSVLPPIRYDLVLTATDDIELSRRICSWCRARRIPVNVADVPPECDFYFGSLIRRGPLQVMVSTGGKGPKIANQVRTRLERALPAELAEAITNVGALRARLRGIAPSPKQGPKRMRWMIDVCEKWTWTELAKMEEDDMDVVLSGWTEGKAVGFAECRRKRGTAGLGASVVSAGVSKLTGRCPITGDRSPWLAGLVGFGAGLGVAVGIAALRAAGSTSR</sequence>
<dbReference type="PANTHER" id="PTHR35330">
    <property type="entry name" value="SIROHEME BIOSYNTHESIS PROTEIN MET8"/>
    <property type="match status" value="1"/>
</dbReference>
<reference evidence="11" key="2">
    <citation type="journal article" date="2019" name="IMA Fungus">
        <title>Genome sequencing and comparison of five Tilletia species to identify candidate genes for the detection of regulated species infecting wheat.</title>
        <authorList>
            <person name="Nguyen H.D.T."/>
            <person name="Sultana T."/>
            <person name="Kesanakurti P."/>
            <person name="Hambleton S."/>
        </authorList>
    </citation>
    <scope>NUCLEOTIDE SEQUENCE</scope>
    <source>
        <strain evidence="11">DAOMC 236422</strain>
    </source>
</reference>
<dbReference type="AlphaFoldDB" id="A0A8X7T301"/>
<keyword evidence="4" id="KW-0520">NAD</keyword>
<protein>
    <recommendedName>
        <fullName evidence="2">precorrin-2 dehydrogenase</fullName>
        <ecNumber evidence="2">1.3.1.76</ecNumber>
    </recommendedName>
</protein>
<keyword evidence="8" id="KW-1133">Transmembrane helix</keyword>
<dbReference type="Pfam" id="PF14823">
    <property type="entry name" value="Sirohm_synth_C"/>
    <property type="match status" value="1"/>
</dbReference>
<proteinExistence type="predicted"/>
<comment type="pathway">
    <text evidence="1">Porphyrin-containing compound metabolism; siroheme biosynthesis; sirohydrochlorin from precorrin-2: step 1/1.</text>
</comment>
<evidence type="ECO:0000256" key="7">
    <source>
        <dbReference type="SAM" id="MobiDB-lite"/>
    </source>
</evidence>
<evidence type="ECO:0000313" key="12">
    <source>
        <dbReference type="Proteomes" id="UP000078113"/>
    </source>
</evidence>
<name>A0A8X7T301_9BASI</name>
<organism evidence="11 12">
    <name type="scientific">Tilletia walkeri</name>
    <dbReference type="NCBI Taxonomy" id="117179"/>
    <lineage>
        <taxon>Eukaryota</taxon>
        <taxon>Fungi</taxon>
        <taxon>Dikarya</taxon>
        <taxon>Basidiomycota</taxon>
        <taxon>Ustilaginomycotina</taxon>
        <taxon>Exobasidiomycetes</taxon>
        <taxon>Tilletiales</taxon>
        <taxon>Tilletiaceae</taxon>
        <taxon>Tilletia</taxon>
    </lineage>
</organism>
<evidence type="ECO:0000259" key="10">
    <source>
        <dbReference type="Pfam" id="PF14824"/>
    </source>
</evidence>
<keyword evidence="5" id="KW-0627">Porphyrin biosynthesis</keyword>
<evidence type="ECO:0000256" key="3">
    <source>
        <dbReference type="ARBA" id="ARBA00023002"/>
    </source>
</evidence>
<dbReference type="InterPro" id="IPR006367">
    <property type="entry name" value="Sirohaem_synthase_N"/>
</dbReference>
<dbReference type="Proteomes" id="UP000078113">
    <property type="component" value="Unassembled WGS sequence"/>
</dbReference>
<evidence type="ECO:0000313" key="11">
    <source>
        <dbReference type="EMBL" id="KAE8267012.1"/>
    </source>
</evidence>
<feature type="domain" description="Siroheme biosynthesis protein Met8 C-terminal" evidence="9">
    <location>
        <begin position="225"/>
        <end position="290"/>
    </location>
</feature>
<dbReference type="GO" id="GO:0019354">
    <property type="term" value="P:siroheme biosynthetic process"/>
    <property type="evidence" value="ECO:0007669"/>
    <property type="project" value="InterPro"/>
</dbReference>
<keyword evidence="8" id="KW-0472">Membrane</keyword>
<evidence type="ECO:0000259" key="9">
    <source>
        <dbReference type="Pfam" id="PF14823"/>
    </source>
</evidence>
<dbReference type="SUPFAM" id="SSF51735">
    <property type="entry name" value="NAD(P)-binding Rossmann-fold domains"/>
    <property type="match status" value="1"/>
</dbReference>
<gene>
    <name evidence="11" type="ORF">A4X09_0g5330</name>
</gene>
<feature type="region of interest" description="Disordered" evidence="7">
    <location>
        <begin position="1"/>
        <end position="24"/>
    </location>
</feature>
<evidence type="ECO:0000256" key="5">
    <source>
        <dbReference type="ARBA" id="ARBA00023244"/>
    </source>
</evidence>
<accession>A0A8X7T301</accession>
<dbReference type="SUPFAM" id="SSF75615">
    <property type="entry name" value="Siroheme synthase middle domains-like"/>
    <property type="match status" value="1"/>
</dbReference>
<evidence type="ECO:0000256" key="4">
    <source>
        <dbReference type="ARBA" id="ARBA00023027"/>
    </source>
</evidence>
<dbReference type="Pfam" id="PF14824">
    <property type="entry name" value="Sirohm_synth_M"/>
    <property type="match status" value="1"/>
</dbReference>
<dbReference type="EC" id="1.3.1.76" evidence="2"/>
<dbReference type="Gene3D" id="3.40.50.720">
    <property type="entry name" value="NAD(P)-binding Rossmann-like Domain"/>
    <property type="match status" value="1"/>
</dbReference>
<dbReference type="Pfam" id="PF13241">
    <property type="entry name" value="NAD_binding_7"/>
    <property type="match status" value="1"/>
</dbReference>
<dbReference type="GO" id="GO:0004325">
    <property type="term" value="F:ferrochelatase activity"/>
    <property type="evidence" value="ECO:0007669"/>
    <property type="project" value="InterPro"/>
</dbReference>
<comment type="catalytic activity">
    <reaction evidence="6">
        <text>precorrin-2 + NAD(+) = sirohydrochlorin + NADH + 2 H(+)</text>
        <dbReference type="Rhea" id="RHEA:15613"/>
        <dbReference type="ChEBI" id="CHEBI:15378"/>
        <dbReference type="ChEBI" id="CHEBI:57540"/>
        <dbReference type="ChEBI" id="CHEBI:57945"/>
        <dbReference type="ChEBI" id="CHEBI:58351"/>
        <dbReference type="ChEBI" id="CHEBI:58827"/>
        <dbReference type="EC" id="1.3.1.76"/>
    </reaction>
</comment>
<evidence type="ECO:0000256" key="2">
    <source>
        <dbReference type="ARBA" id="ARBA00012400"/>
    </source>
</evidence>
<keyword evidence="8" id="KW-0812">Transmembrane</keyword>
<dbReference type="NCBIfam" id="TIGR01470">
    <property type="entry name" value="cysG_Nterm"/>
    <property type="match status" value="1"/>
</dbReference>
<feature type="transmembrane region" description="Helical" evidence="8">
    <location>
        <begin position="331"/>
        <end position="351"/>
    </location>
</feature>
<keyword evidence="3" id="KW-0560">Oxidoreductase</keyword>
<dbReference type="InterPro" id="IPR028162">
    <property type="entry name" value="Met8_C"/>
</dbReference>
<dbReference type="InterPro" id="IPR036291">
    <property type="entry name" value="NAD(P)-bd_dom_sf"/>
</dbReference>
<evidence type="ECO:0000256" key="1">
    <source>
        <dbReference type="ARBA" id="ARBA00005010"/>
    </source>
</evidence>
<dbReference type="PANTHER" id="PTHR35330:SF1">
    <property type="entry name" value="SIROHEME BIOSYNTHESIS PROTEIN MET8"/>
    <property type="match status" value="1"/>
</dbReference>
<dbReference type="GO" id="GO:0043115">
    <property type="term" value="F:precorrin-2 dehydrogenase activity"/>
    <property type="evidence" value="ECO:0007669"/>
    <property type="project" value="UniProtKB-EC"/>
</dbReference>
<keyword evidence="12" id="KW-1185">Reference proteome</keyword>